<dbReference type="Pfam" id="PF13967">
    <property type="entry name" value="RSN1_TM"/>
    <property type="match status" value="1"/>
</dbReference>
<evidence type="ECO:0000313" key="11">
    <source>
        <dbReference type="EMBL" id="WIA11266.1"/>
    </source>
</evidence>
<keyword evidence="3" id="KW-0813">Transport</keyword>
<dbReference type="Proteomes" id="UP001244341">
    <property type="component" value="Chromosome 3b"/>
</dbReference>
<accession>A0ABY8TU36</accession>
<evidence type="ECO:0008006" key="13">
    <source>
        <dbReference type="Google" id="ProtNLM"/>
    </source>
</evidence>
<evidence type="ECO:0000256" key="5">
    <source>
        <dbReference type="ARBA" id="ARBA00022989"/>
    </source>
</evidence>
<organism evidence="11 12">
    <name type="scientific">Tetradesmus obliquus</name>
    <name type="common">Green alga</name>
    <name type="synonym">Acutodesmus obliquus</name>
    <dbReference type="NCBI Taxonomy" id="3088"/>
    <lineage>
        <taxon>Eukaryota</taxon>
        <taxon>Viridiplantae</taxon>
        <taxon>Chlorophyta</taxon>
        <taxon>core chlorophytes</taxon>
        <taxon>Chlorophyceae</taxon>
        <taxon>CS clade</taxon>
        <taxon>Sphaeropleales</taxon>
        <taxon>Scenedesmaceae</taxon>
        <taxon>Tetradesmus</taxon>
    </lineage>
</organism>
<evidence type="ECO:0000256" key="8">
    <source>
        <dbReference type="SAM" id="Phobius"/>
    </source>
</evidence>
<evidence type="ECO:0000256" key="6">
    <source>
        <dbReference type="ARBA" id="ARBA00023136"/>
    </source>
</evidence>
<comment type="similarity">
    <text evidence="2">Belongs to the CSC1 (TC 1.A.17) family.</text>
</comment>
<evidence type="ECO:0000313" key="12">
    <source>
        <dbReference type="Proteomes" id="UP001244341"/>
    </source>
</evidence>
<feature type="transmembrane region" description="Helical" evidence="8">
    <location>
        <begin position="649"/>
        <end position="676"/>
    </location>
</feature>
<feature type="transmembrane region" description="Helical" evidence="8">
    <location>
        <begin position="606"/>
        <end position="629"/>
    </location>
</feature>
<feature type="transmembrane region" description="Helical" evidence="8">
    <location>
        <begin position="48"/>
        <end position="69"/>
    </location>
</feature>
<evidence type="ECO:0000256" key="3">
    <source>
        <dbReference type="ARBA" id="ARBA00022448"/>
    </source>
</evidence>
<dbReference type="InterPro" id="IPR045122">
    <property type="entry name" value="Csc1-like"/>
</dbReference>
<evidence type="ECO:0000256" key="7">
    <source>
        <dbReference type="SAM" id="MobiDB-lite"/>
    </source>
</evidence>
<keyword evidence="12" id="KW-1185">Reference proteome</keyword>
<evidence type="ECO:0000256" key="1">
    <source>
        <dbReference type="ARBA" id="ARBA00004141"/>
    </source>
</evidence>
<evidence type="ECO:0000256" key="4">
    <source>
        <dbReference type="ARBA" id="ARBA00022692"/>
    </source>
</evidence>
<dbReference type="Pfam" id="PF02714">
    <property type="entry name" value="RSN1_7TM"/>
    <property type="match status" value="1"/>
</dbReference>
<feature type="region of interest" description="Disordered" evidence="7">
    <location>
        <begin position="130"/>
        <end position="150"/>
    </location>
</feature>
<evidence type="ECO:0000259" key="9">
    <source>
        <dbReference type="Pfam" id="PF02714"/>
    </source>
</evidence>
<comment type="subcellular location">
    <subcellularLocation>
        <location evidence="1">Membrane</location>
        <topology evidence="1">Multi-pass membrane protein</topology>
    </subcellularLocation>
</comment>
<feature type="domain" description="CSC1/OSCA1-like N-terminal transmembrane" evidence="10">
    <location>
        <begin position="9"/>
        <end position="81"/>
    </location>
</feature>
<feature type="transmembrane region" description="Helical" evidence="8">
    <location>
        <begin position="186"/>
        <end position="206"/>
    </location>
</feature>
<dbReference type="InterPro" id="IPR032880">
    <property type="entry name" value="CSC1/OSCA1-like_N"/>
</dbReference>
<dbReference type="InterPro" id="IPR003864">
    <property type="entry name" value="CSC1/OSCA1-like_7TM"/>
</dbReference>
<feature type="domain" description="CSC1/OSCA1-like 7TM region" evidence="9">
    <location>
        <begin position="605"/>
        <end position="890"/>
    </location>
</feature>
<feature type="compositionally biased region" description="Low complexity" evidence="7">
    <location>
        <begin position="301"/>
        <end position="316"/>
    </location>
</feature>
<reference evidence="11 12" key="1">
    <citation type="submission" date="2023-05" db="EMBL/GenBank/DDBJ databases">
        <title>A 100% complete, gapless, phased diploid assembly of the Scenedesmus obliquus UTEX 3031 genome.</title>
        <authorList>
            <person name="Biondi T.C."/>
            <person name="Hanschen E.R."/>
            <person name="Kwon T."/>
            <person name="Eng W."/>
            <person name="Kruse C.P.S."/>
            <person name="Koehler S.I."/>
            <person name="Kunde Y."/>
            <person name="Gleasner C.D."/>
            <person name="You Mak K.T."/>
            <person name="Polle J."/>
            <person name="Hovde B.T."/>
            <person name="Starkenburg S.R."/>
        </authorList>
    </citation>
    <scope>NUCLEOTIDE SEQUENCE [LARGE SCALE GENOMIC DNA]</scope>
    <source>
        <strain evidence="11 12">DOE0152z</strain>
    </source>
</reference>
<dbReference type="EMBL" id="CP126210">
    <property type="protein sequence ID" value="WIA11266.1"/>
    <property type="molecule type" value="Genomic_DNA"/>
</dbReference>
<feature type="compositionally biased region" description="Low complexity" evidence="7">
    <location>
        <begin position="491"/>
        <end position="502"/>
    </location>
</feature>
<name>A0ABY8TU36_TETOB</name>
<keyword evidence="5 8" id="KW-1133">Transmembrane helix</keyword>
<feature type="transmembrane region" description="Helical" evidence="8">
    <location>
        <begin position="820"/>
        <end position="852"/>
    </location>
</feature>
<feature type="region of interest" description="Disordered" evidence="7">
    <location>
        <begin position="284"/>
        <end position="334"/>
    </location>
</feature>
<feature type="transmembrane region" description="Helical" evidence="8">
    <location>
        <begin position="872"/>
        <end position="890"/>
    </location>
</feature>
<keyword evidence="4 8" id="KW-0812">Transmembrane</keyword>
<protein>
    <recommendedName>
        <fullName evidence="13">ERD4-related membrane protein</fullName>
    </recommendedName>
</protein>
<proteinExistence type="inferred from homology"/>
<feature type="transmembrane region" description="Helical" evidence="8">
    <location>
        <begin position="688"/>
        <end position="710"/>
    </location>
</feature>
<evidence type="ECO:0000259" key="10">
    <source>
        <dbReference type="Pfam" id="PF13967"/>
    </source>
</evidence>
<sequence>MPLPGAPLPPVLPKTLLTWVVPLLRLPEQRVIAAVGLDVAMLLRFIRFALKLLLVLMVWCIGVVLPVNYSGTNLQNLTQQQLAANAAAAPAAAAAAAAAPPGFFGSLFPTIPNINSSLLPEYLGRRPAANINSSSSSSSSTGGAPKVQLGPGQDVGSLAQQIEQGRVGASDLDVLSMANIPAGSPLLWVHLASVYVVSAITLKLLWSATSDALRLYLAHLSSSSMNLDSASHTALLTDIPGMPRGTLIDKVLHTALFGLLPSAVKRRLRATWTQFFAAAAARGRSRPAGRVQPGQKKSHKGSSSSSSSSSRAAGSSPEEEELGDGCQQQQQQQRVVAPVGGSALDVALRAQQAQGLSAGVGGVGVFSDEWRRAARALQGASLEEFVLREFQEVYGPHNVVAVHIVSYSPRIAKLVMQYNTTRLALEDLLDDYSKQLHEAVAAAGRRKKRSQAASLLAAPFVRCCGNGQQQQHLGQQHAPLQAIKVRTLPLPKQTKKQQAAAAGSTPHDTGSSASSHDRVAAAAAAAAAAGTRLQQQLAAAQREAAEDPLPAAFVTFRTRTALTAAVSSHHVAEAGVWKLTAAPPPDSLNWGKLGLRYWEVGLRRGAVYSVLALLGLFYVVPVAVVQGLLQLERLQALPVIGKLVSLPGVRSLLLGVLPGLALRIFVLLLPVILYALNRRAGPVGAAQLDGWVATHFFALQVIIVFFASFITGSLFNQINVLFTQGLAPVLDRLGTGAPQTANFFILYIIFTQALPPTCATAQLQLHAFIGRSWALLRPWGLLMSSIRALAARNRGRSGRRRALLVGTYRMFGPSVPEHSMMLLLALVLSVIAPLVLAAAFVFFCMAIVVESYNWVWVFRRPYEGGGRLWKQLFRHVFIALYIFQLIMAALLIVKRFVWVVLLLPLFFLTALTQHIGSKLLQRSWDVLSVRAAHELDLQDRQEAAQALRFWRQPQLAGQLAGNLQEGGGLAGKQQLRAGSAGAAAAAAGVDVDASFNRDGEGTAAASAEAREAEEVCRSQAAQWAQLYRPPAEQLLEAAGPLQETLAARVGAVQTRLAAHNAAAAAEAGLKRQAKQALGRV</sequence>
<gene>
    <name evidence="11" type="ORF">OEZ85_011390</name>
</gene>
<keyword evidence="6 8" id="KW-0472">Membrane</keyword>
<dbReference type="PANTHER" id="PTHR13018">
    <property type="entry name" value="PROBABLE MEMBRANE PROTEIN DUF221-RELATED"/>
    <property type="match status" value="1"/>
</dbReference>
<dbReference type="PANTHER" id="PTHR13018:SF5">
    <property type="entry name" value="RE44586P"/>
    <property type="match status" value="1"/>
</dbReference>
<feature type="region of interest" description="Disordered" evidence="7">
    <location>
        <begin position="491"/>
        <end position="517"/>
    </location>
</feature>
<evidence type="ECO:0000256" key="2">
    <source>
        <dbReference type="ARBA" id="ARBA00007779"/>
    </source>
</evidence>